<reference evidence="12" key="1">
    <citation type="submission" date="2020-06" db="EMBL/GenBank/DDBJ databases">
        <authorList>
            <person name="Li T."/>
            <person name="Hu X."/>
            <person name="Zhang T."/>
            <person name="Song X."/>
            <person name="Zhang H."/>
            <person name="Dai N."/>
            <person name="Sheng W."/>
            <person name="Hou X."/>
            <person name="Wei L."/>
        </authorList>
    </citation>
    <scope>NUCLEOTIDE SEQUENCE</scope>
    <source>
        <strain evidence="12">G02</strain>
        <tissue evidence="12">Leaf</tissue>
    </source>
</reference>
<feature type="compositionally biased region" description="Pro residues" evidence="10">
    <location>
        <begin position="181"/>
        <end position="193"/>
    </location>
</feature>
<evidence type="ECO:0000256" key="3">
    <source>
        <dbReference type="ARBA" id="ARBA00022737"/>
    </source>
</evidence>
<feature type="region of interest" description="Disordered" evidence="10">
    <location>
        <begin position="19"/>
        <end position="68"/>
    </location>
</feature>
<comment type="caution">
    <text evidence="12">The sequence shown here is derived from an EMBL/GenBank/DDBJ whole genome shotgun (WGS) entry which is preliminary data.</text>
</comment>
<protein>
    <submittedName>
        <fullName evidence="12">Zinc finger protein ZAT5</fullName>
    </submittedName>
</protein>
<evidence type="ECO:0000256" key="5">
    <source>
        <dbReference type="ARBA" id="ARBA00022833"/>
    </source>
</evidence>
<evidence type="ECO:0000256" key="6">
    <source>
        <dbReference type="ARBA" id="ARBA00023015"/>
    </source>
</evidence>
<keyword evidence="2" id="KW-0479">Metal-binding</keyword>
<dbReference type="InterPro" id="IPR036236">
    <property type="entry name" value="Znf_C2H2_sf"/>
</dbReference>
<reference evidence="12" key="2">
    <citation type="journal article" date="2024" name="Plant">
        <title>Genomic evolution and insights into agronomic trait innovations of Sesamum species.</title>
        <authorList>
            <person name="Miao H."/>
            <person name="Wang L."/>
            <person name="Qu L."/>
            <person name="Liu H."/>
            <person name="Sun Y."/>
            <person name="Le M."/>
            <person name="Wang Q."/>
            <person name="Wei S."/>
            <person name="Zheng Y."/>
            <person name="Lin W."/>
            <person name="Duan Y."/>
            <person name="Cao H."/>
            <person name="Xiong S."/>
            <person name="Wang X."/>
            <person name="Wei L."/>
            <person name="Li C."/>
            <person name="Ma Q."/>
            <person name="Ju M."/>
            <person name="Zhao R."/>
            <person name="Li G."/>
            <person name="Mu C."/>
            <person name="Tian Q."/>
            <person name="Mei H."/>
            <person name="Zhang T."/>
            <person name="Gao T."/>
            <person name="Zhang H."/>
        </authorList>
    </citation>
    <scope>NUCLEOTIDE SEQUENCE</scope>
    <source>
        <strain evidence="12">G02</strain>
    </source>
</reference>
<evidence type="ECO:0000256" key="10">
    <source>
        <dbReference type="SAM" id="MobiDB-lite"/>
    </source>
</evidence>
<keyword evidence="7" id="KW-0804">Transcription</keyword>
<keyword evidence="3" id="KW-0677">Repeat</keyword>
<sequence length="310" mass="33344">MMDMEILEDFSEANDQTIVKGKRTKRLRPSSSASSSGGGCVGGGGEFRGHSLVSSPTTSSGVSTTTEEDEDMANCLILLAQGGGGFSSQSEEEIKEVENKFSSRKFTEMATTTAGKVGIYVYECKTCSRAFPSFQALGGHRASHKKPKPSTDIDQKNSPPAPPDDQQHEVEEGESSKHHTAPPPPPPPPPPSTQSPNKNFHVDHQINKPKIHECSICGSEFASGQALGGHMRRHRPAVMATNSTTTTTRSANDSSSNDVGEKTRNVLALDLNLPAPPEDERRDANFHQFSSNQQPRLAFSAAAPLVDCHY</sequence>
<evidence type="ECO:0000256" key="1">
    <source>
        <dbReference type="ARBA" id="ARBA00004123"/>
    </source>
</evidence>
<feature type="domain" description="C2H2-type" evidence="11">
    <location>
        <begin position="212"/>
        <end position="234"/>
    </location>
</feature>
<dbReference type="PROSITE" id="PS50157">
    <property type="entry name" value="ZINC_FINGER_C2H2_2"/>
    <property type="match status" value="2"/>
</dbReference>
<dbReference type="GO" id="GO:0008270">
    <property type="term" value="F:zinc ion binding"/>
    <property type="evidence" value="ECO:0007669"/>
    <property type="project" value="UniProtKB-KW"/>
</dbReference>
<evidence type="ECO:0000259" key="11">
    <source>
        <dbReference type="PROSITE" id="PS50157"/>
    </source>
</evidence>
<dbReference type="AlphaFoldDB" id="A0AAW2W4K5"/>
<name>A0AAW2W4K5_SESRA</name>
<dbReference type="SMART" id="SM00355">
    <property type="entry name" value="ZnF_C2H2"/>
    <property type="match status" value="2"/>
</dbReference>
<evidence type="ECO:0000256" key="8">
    <source>
        <dbReference type="ARBA" id="ARBA00023242"/>
    </source>
</evidence>
<feature type="domain" description="C2H2-type" evidence="11">
    <location>
        <begin position="122"/>
        <end position="149"/>
    </location>
</feature>
<dbReference type="PANTHER" id="PTHR26374:SF466">
    <property type="entry name" value="OS09G0122000 PROTEIN"/>
    <property type="match status" value="1"/>
</dbReference>
<dbReference type="Pfam" id="PF13912">
    <property type="entry name" value="zf-C2H2_6"/>
    <property type="match status" value="2"/>
</dbReference>
<feature type="compositionally biased region" description="Basic and acidic residues" evidence="10">
    <location>
        <begin position="165"/>
        <end position="177"/>
    </location>
</feature>
<organism evidence="12">
    <name type="scientific">Sesamum radiatum</name>
    <name type="common">Black benniseed</name>
    <dbReference type="NCBI Taxonomy" id="300843"/>
    <lineage>
        <taxon>Eukaryota</taxon>
        <taxon>Viridiplantae</taxon>
        <taxon>Streptophyta</taxon>
        <taxon>Embryophyta</taxon>
        <taxon>Tracheophyta</taxon>
        <taxon>Spermatophyta</taxon>
        <taxon>Magnoliopsida</taxon>
        <taxon>eudicotyledons</taxon>
        <taxon>Gunneridae</taxon>
        <taxon>Pentapetalae</taxon>
        <taxon>asterids</taxon>
        <taxon>lamiids</taxon>
        <taxon>Lamiales</taxon>
        <taxon>Pedaliaceae</taxon>
        <taxon>Sesamum</taxon>
    </lineage>
</organism>
<dbReference type="SUPFAM" id="SSF57667">
    <property type="entry name" value="beta-beta-alpha zinc fingers"/>
    <property type="match status" value="1"/>
</dbReference>
<dbReference type="EMBL" id="JACGWJ010000002">
    <property type="protein sequence ID" value="KAL0436368.1"/>
    <property type="molecule type" value="Genomic_DNA"/>
</dbReference>
<accession>A0AAW2W4K5</accession>
<evidence type="ECO:0000256" key="4">
    <source>
        <dbReference type="ARBA" id="ARBA00022771"/>
    </source>
</evidence>
<feature type="compositionally biased region" description="Gly residues" evidence="10">
    <location>
        <begin position="36"/>
        <end position="46"/>
    </location>
</feature>
<comment type="subcellular location">
    <subcellularLocation>
        <location evidence="1">Nucleus</location>
    </subcellularLocation>
</comment>
<feature type="compositionally biased region" description="Low complexity" evidence="10">
    <location>
        <begin position="54"/>
        <end position="65"/>
    </location>
</feature>
<dbReference type="PROSITE" id="PS00028">
    <property type="entry name" value="ZINC_FINGER_C2H2_1"/>
    <property type="match status" value="2"/>
</dbReference>
<feature type="region of interest" description="Disordered" evidence="10">
    <location>
        <begin position="137"/>
        <end position="201"/>
    </location>
</feature>
<keyword evidence="6" id="KW-0805">Transcription regulation</keyword>
<keyword evidence="4 9" id="KW-0863">Zinc-finger</keyword>
<evidence type="ECO:0000256" key="2">
    <source>
        <dbReference type="ARBA" id="ARBA00022723"/>
    </source>
</evidence>
<evidence type="ECO:0000256" key="7">
    <source>
        <dbReference type="ARBA" id="ARBA00023163"/>
    </source>
</evidence>
<gene>
    <name evidence="12" type="ORF">Sradi_0344700</name>
</gene>
<dbReference type="InterPro" id="IPR013087">
    <property type="entry name" value="Znf_C2H2_type"/>
</dbReference>
<keyword evidence="8" id="KW-0539">Nucleus</keyword>
<dbReference type="Gene3D" id="3.30.160.60">
    <property type="entry name" value="Classic Zinc Finger"/>
    <property type="match status" value="1"/>
</dbReference>
<dbReference type="PANTHER" id="PTHR26374">
    <property type="entry name" value="ZINC FINGER PROTEIN ZAT5"/>
    <property type="match status" value="1"/>
</dbReference>
<dbReference type="GO" id="GO:0005634">
    <property type="term" value="C:nucleus"/>
    <property type="evidence" value="ECO:0007669"/>
    <property type="project" value="UniProtKB-SubCell"/>
</dbReference>
<evidence type="ECO:0000256" key="9">
    <source>
        <dbReference type="PROSITE-ProRule" id="PRU00042"/>
    </source>
</evidence>
<keyword evidence="5" id="KW-0862">Zinc</keyword>
<proteinExistence type="predicted"/>
<evidence type="ECO:0000313" key="12">
    <source>
        <dbReference type="EMBL" id="KAL0436368.1"/>
    </source>
</evidence>